<accession>A0A026W428</accession>
<feature type="domain" description="GIY-YIG" evidence="1">
    <location>
        <begin position="22"/>
        <end position="112"/>
    </location>
</feature>
<keyword evidence="3" id="KW-1185">Reference proteome</keyword>
<dbReference type="AlphaFoldDB" id="A0A026W428"/>
<name>A0A026W428_OOCBI</name>
<feature type="non-terminal residue" evidence="2">
    <location>
        <position position="1"/>
    </location>
</feature>
<dbReference type="Gene3D" id="3.40.1440.10">
    <property type="entry name" value="GIY-YIG endonuclease"/>
    <property type="match status" value="1"/>
</dbReference>
<protein>
    <recommendedName>
        <fullName evidence="1">GIY-YIG domain-containing protein</fullName>
    </recommendedName>
</protein>
<dbReference type="PROSITE" id="PS50164">
    <property type="entry name" value="GIY_YIG"/>
    <property type="match status" value="1"/>
</dbReference>
<dbReference type="SUPFAM" id="SSF82771">
    <property type="entry name" value="GIY-YIG endonuclease"/>
    <property type="match status" value="1"/>
</dbReference>
<sequence>TISKKLNCLIRLGKDRPKNEKRTGVVYKIDCADCNVCYVGQTKRHLETRIKEHISDIRKQSVNMSVVSKHRLEDDHEFDWTNVHILHHEDHLKKQEIAEMVFIKQHNNTLNLQKDTENLPIVYNNILRKTHLSRNA</sequence>
<dbReference type="OMA" id="VHILHHE"/>
<organism evidence="2 3">
    <name type="scientific">Ooceraea biroi</name>
    <name type="common">Clonal raider ant</name>
    <name type="synonym">Cerapachys biroi</name>
    <dbReference type="NCBI Taxonomy" id="2015173"/>
    <lineage>
        <taxon>Eukaryota</taxon>
        <taxon>Metazoa</taxon>
        <taxon>Ecdysozoa</taxon>
        <taxon>Arthropoda</taxon>
        <taxon>Hexapoda</taxon>
        <taxon>Insecta</taxon>
        <taxon>Pterygota</taxon>
        <taxon>Neoptera</taxon>
        <taxon>Endopterygota</taxon>
        <taxon>Hymenoptera</taxon>
        <taxon>Apocrita</taxon>
        <taxon>Aculeata</taxon>
        <taxon>Formicoidea</taxon>
        <taxon>Formicidae</taxon>
        <taxon>Dorylinae</taxon>
        <taxon>Ooceraea</taxon>
    </lineage>
</organism>
<dbReference type="InterPro" id="IPR035901">
    <property type="entry name" value="GIY-YIG_endonuc_sf"/>
</dbReference>
<dbReference type="OrthoDB" id="10057701at2759"/>
<dbReference type="Proteomes" id="UP000053097">
    <property type="component" value="Unassembled WGS sequence"/>
</dbReference>
<reference evidence="2 3" key="1">
    <citation type="journal article" date="2014" name="Curr. Biol.">
        <title>The genome of the clonal raider ant Cerapachys biroi.</title>
        <authorList>
            <person name="Oxley P.R."/>
            <person name="Ji L."/>
            <person name="Fetter-Pruneda I."/>
            <person name="McKenzie S.K."/>
            <person name="Li C."/>
            <person name="Hu H."/>
            <person name="Zhang G."/>
            <person name="Kronauer D.J."/>
        </authorList>
    </citation>
    <scope>NUCLEOTIDE SEQUENCE [LARGE SCALE GENOMIC DNA]</scope>
</reference>
<evidence type="ECO:0000313" key="2">
    <source>
        <dbReference type="EMBL" id="EZA50807.1"/>
    </source>
</evidence>
<gene>
    <name evidence="2" type="ORF">X777_11056</name>
</gene>
<dbReference type="CDD" id="cd10442">
    <property type="entry name" value="GIY-YIG_PLEs"/>
    <property type="match status" value="1"/>
</dbReference>
<proteinExistence type="predicted"/>
<dbReference type="EMBL" id="KK107443">
    <property type="protein sequence ID" value="EZA50807.1"/>
    <property type="molecule type" value="Genomic_DNA"/>
</dbReference>
<evidence type="ECO:0000259" key="1">
    <source>
        <dbReference type="PROSITE" id="PS50164"/>
    </source>
</evidence>
<evidence type="ECO:0000313" key="3">
    <source>
        <dbReference type="Proteomes" id="UP000053097"/>
    </source>
</evidence>
<dbReference type="InterPro" id="IPR000305">
    <property type="entry name" value="GIY-YIG_endonuc"/>
</dbReference>
<dbReference type="SMART" id="SM00465">
    <property type="entry name" value="GIYc"/>
    <property type="match status" value="1"/>
</dbReference>
<dbReference type="Pfam" id="PF01541">
    <property type="entry name" value="GIY-YIG"/>
    <property type="match status" value="1"/>
</dbReference>